<dbReference type="RefSeq" id="WP_093965874.1">
    <property type="nucleotide sequence ID" value="NZ_FXYE01000001.1"/>
</dbReference>
<proteinExistence type="predicted"/>
<accession>A0A238JMM9</accession>
<reference evidence="2" key="1">
    <citation type="submission" date="2017-05" db="EMBL/GenBank/DDBJ databases">
        <authorList>
            <person name="Rodrigo-Torres L."/>
            <person name="Arahal R. D."/>
            <person name="Lucena T."/>
        </authorList>
    </citation>
    <scope>NUCLEOTIDE SEQUENCE [LARGE SCALE GENOMIC DNA]</scope>
    <source>
        <strain evidence="2">CECT 8621</strain>
    </source>
</reference>
<protein>
    <recommendedName>
        <fullName evidence="3">NERD domain-containing protein</fullName>
    </recommendedName>
</protein>
<sequence>MPTEEFYVHGYEFPGDAKAVGANSLTADEADDGLAPREAFDLNTQKLLSFLDSRDARLALSKTAHQCILETIVMGKPDPSIELGSLEILQALYLTRPPRLSRIPTAPGSFSRHWRVLGRMMSAFMAEQGEALDTENKTDVLIWRVRLQTMFYRFPFDQDVCAGIIGNILSRVDVKVPQVEPFAAQYARLLEVSRLVSDRITEFYANCGEMLRAKTHEEVIARIEYFCARSAVATRLWARCRHQERSVRDLNHLGYQLSELATPWLFTLEKEELVSKFGDEILPLIERFSHTSGELSGADPRRFLMDNPVWQKPFIAMPDETYLLPIQYFPYSHPFRIAEHLIGNEPKVRTAYSDARAEYLEDALAELLELAMPSASVYRSVIWDDPANGVRYENDVVVVLDNFLFMFEAKSGKISPAARRGAGKSLETNVSDLFIEPAKQARRLQDYLNDRTVSVSLREKKTGKPVPLNLDRLKVAFSYSICLEHFASLSATREFFAESGIIGANEPWAPVLSLGELDMVARFLDSEVSFAHYLTRRPLIGTQLDYEGDEQDLLSMYLTNGFCLLGRGPEGKRILLHNSDAQVRKKTVPAINRATPTVVGITMPPLWQRTVAEIYTSTIGTVRHRFDIIFTILNQAPPALSELQNYVRKWRRGGGGAGKGPQYSKYTVANRQFVVATWLLAKGFESEEALTAEARLLAHGVASEFDGTSDVVVFVYLKKSREITHNGVFFFRLGQEGIGRVI</sequence>
<evidence type="ECO:0008006" key="3">
    <source>
        <dbReference type="Google" id="ProtNLM"/>
    </source>
</evidence>
<evidence type="ECO:0000313" key="1">
    <source>
        <dbReference type="EMBL" id="SMX31930.1"/>
    </source>
</evidence>
<dbReference type="OrthoDB" id="787523at2"/>
<dbReference type="AlphaFoldDB" id="A0A238JMM9"/>
<gene>
    <name evidence="1" type="ORF">COL8621_00653</name>
</gene>
<keyword evidence="2" id="KW-1185">Reference proteome</keyword>
<dbReference type="EMBL" id="FXYE01000001">
    <property type="protein sequence ID" value="SMX31930.1"/>
    <property type="molecule type" value="Genomic_DNA"/>
</dbReference>
<organism evidence="1 2">
    <name type="scientific">Actibacterium lipolyticum</name>
    <dbReference type="NCBI Taxonomy" id="1524263"/>
    <lineage>
        <taxon>Bacteria</taxon>
        <taxon>Pseudomonadati</taxon>
        <taxon>Pseudomonadota</taxon>
        <taxon>Alphaproteobacteria</taxon>
        <taxon>Rhodobacterales</taxon>
        <taxon>Roseobacteraceae</taxon>
        <taxon>Actibacterium</taxon>
    </lineage>
</organism>
<evidence type="ECO:0000313" key="2">
    <source>
        <dbReference type="Proteomes" id="UP000202922"/>
    </source>
</evidence>
<name>A0A238JMM9_9RHOB</name>
<dbReference type="Proteomes" id="UP000202922">
    <property type="component" value="Unassembled WGS sequence"/>
</dbReference>